<proteinExistence type="predicted"/>
<keyword evidence="2" id="KW-1185">Reference proteome</keyword>
<dbReference type="STRING" id="2094558.A0A314XUJ9"/>
<organism evidence="1 2">
    <name type="scientific">Prunus yedoensis var. nudiflora</name>
    <dbReference type="NCBI Taxonomy" id="2094558"/>
    <lineage>
        <taxon>Eukaryota</taxon>
        <taxon>Viridiplantae</taxon>
        <taxon>Streptophyta</taxon>
        <taxon>Embryophyta</taxon>
        <taxon>Tracheophyta</taxon>
        <taxon>Spermatophyta</taxon>
        <taxon>Magnoliopsida</taxon>
        <taxon>eudicotyledons</taxon>
        <taxon>Gunneridae</taxon>
        <taxon>Pentapetalae</taxon>
        <taxon>rosids</taxon>
        <taxon>fabids</taxon>
        <taxon>Rosales</taxon>
        <taxon>Rosaceae</taxon>
        <taxon>Amygdaloideae</taxon>
        <taxon>Amygdaleae</taxon>
        <taxon>Prunus</taxon>
    </lineage>
</organism>
<dbReference type="OrthoDB" id="1103805at2759"/>
<dbReference type="AlphaFoldDB" id="A0A314XUJ9"/>
<evidence type="ECO:0000313" key="1">
    <source>
        <dbReference type="EMBL" id="PQP94927.1"/>
    </source>
</evidence>
<comment type="caution">
    <text evidence="1">The sequence shown here is derived from an EMBL/GenBank/DDBJ whole genome shotgun (WGS) entry which is preliminary data.</text>
</comment>
<protein>
    <submittedName>
        <fullName evidence="1">Uncharacterized protein</fullName>
    </submittedName>
</protein>
<gene>
    <name evidence="1" type="ORF">Pyn_09924</name>
</gene>
<sequence length="87" mass="9957">MAVVPEQLAEIVDPVLVQEMVQAEMSTSNHRNEDNARLRMNTEECFISIFEIGLACSAKLLENGWTRVMLWHRCVRSERSTLCSISM</sequence>
<name>A0A314XUJ9_PRUYE</name>
<dbReference type="Proteomes" id="UP000250321">
    <property type="component" value="Unassembled WGS sequence"/>
</dbReference>
<reference evidence="1 2" key="1">
    <citation type="submission" date="2018-02" db="EMBL/GenBank/DDBJ databases">
        <title>Draft genome of wild Prunus yedoensis var. nudiflora.</title>
        <authorList>
            <person name="Baek S."/>
            <person name="Kim J.-H."/>
            <person name="Choi K."/>
            <person name="Kim G.-B."/>
            <person name="Cho A."/>
            <person name="Jang H."/>
            <person name="Shin C.-H."/>
            <person name="Yu H.-J."/>
            <person name="Mun J.-H."/>
        </authorList>
    </citation>
    <scope>NUCLEOTIDE SEQUENCE [LARGE SCALE GENOMIC DNA]</scope>
    <source>
        <strain evidence="2">cv. Jeju island</strain>
        <tissue evidence="1">Leaf</tissue>
    </source>
</reference>
<accession>A0A314XUJ9</accession>
<evidence type="ECO:0000313" key="2">
    <source>
        <dbReference type="Proteomes" id="UP000250321"/>
    </source>
</evidence>
<dbReference type="EMBL" id="PJQY01002294">
    <property type="protein sequence ID" value="PQP94927.1"/>
    <property type="molecule type" value="Genomic_DNA"/>
</dbReference>